<dbReference type="PANTHER" id="PTHR43542">
    <property type="entry name" value="METHYLTRANSFERASE"/>
    <property type="match status" value="1"/>
</dbReference>
<comment type="caution">
    <text evidence="4">The sequence shown here is derived from an EMBL/GenBank/DDBJ whole genome shotgun (WGS) entry which is preliminary data.</text>
</comment>
<dbReference type="CDD" id="cd02440">
    <property type="entry name" value="AdoMet_MTases"/>
    <property type="match status" value="1"/>
</dbReference>
<evidence type="ECO:0000256" key="2">
    <source>
        <dbReference type="ARBA" id="ARBA00022679"/>
    </source>
</evidence>
<dbReference type="Pfam" id="PF03602">
    <property type="entry name" value="Cons_hypoth95"/>
    <property type="match status" value="1"/>
</dbReference>
<dbReference type="PROSITE" id="PS00092">
    <property type="entry name" value="N6_MTASE"/>
    <property type="match status" value="1"/>
</dbReference>
<dbReference type="GO" id="GO:0003676">
    <property type="term" value="F:nucleic acid binding"/>
    <property type="evidence" value="ECO:0007669"/>
    <property type="project" value="InterPro"/>
</dbReference>
<sequence length="186" mass="19679">MTRIISGSAGGTRLEVPPSGTRPTSDRVREALFSSLESTGMLDGTTVLDLYAGSGALGLESLSRGAAACHLVEKGQKAAQIARRNADLVARATGGRAEVHATAVQTYLRTAGGVFDVVFLDPPYELPADQLNEDLSLLRTLLMDDALVIVERATRSGAPAWGAAGLREVRAKKFGDTTLWWGEPDV</sequence>
<evidence type="ECO:0000313" key="4">
    <source>
        <dbReference type="EMBL" id="RCK61896.1"/>
    </source>
</evidence>
<name>A0A367Y7N8_9MICO</name>
<evidence type="ECO:0000313" key="5">
    <source>
        <dbReference type="Proteomes" id="UP000253508"/>
    </source>
</evidence>
<dbReference type="RefSeq" id="WP_114116997.1">
    <property type="nucleotide sequence ID" value="NZ_BMHU01000004.1"/>
</dbReference>
<feature type="region of interest" description="Disordered" evidence="3">
    <location>
        <begin position="1"/>
        <end position="25"/>
    </location>
</feature>
<dbReference type="GO" id="GO:0052913">
    <property type="term" value="F:16S rRNA (guanine(966)-N(2))-methyltransferase activity"/>
    <property type="evidence" value="ECO:0007669"/>
    <property type="project" value="UniProtKB-EC"/>
</dbReference>
<protein>
    <submittedName>
        <fullName evidence="4">16S rRNA (Guanine(966)-N(2))-methyltransferase RsmD</fullName>
        <ecNumber evidence="4">2.1.1.171</ecNumber>
    </submittedName>
</protein>
<gene>
    <name evidence="4" type="primary">rsmD</name>
    <name evidence="4" type="ORF">DTO57_04590</name>
</gene>
<dbReference type="InterPro" id="IPR029063">
    <property type="entry name" value="SAM-dependent_MTases_sf"/>
</dbReference>
<evidence type="ECO:0000256" key="3">
    <source>
        <dbReference type="SAM" id="MobiDB-lite"/>
    </source>
</evidence>
<dbReference type="OrthoDB" id="9803017at2"/>
<dbReference type="InterPro" id="IPR002052">
    <property type="entry name" value="DNA_methylase_N6_adenine_CS"/>
</dbReference>
<dbReference type="PANTHER" id="PTHR43542:SF1">
    <property type="entry name" value="METHYLTRANSFERASE"/>
    <property type="match status" value="1"/>
</dbReference>
<dbReference type="SUPFAM" id="SSF53335">
    <property type="entry name" value="S-adenosyl-L-methionine-dependent methyltransferases"/>
    <property type="match status" value="1"/>
</dbReference>
<reference evidence="4 5" key="1">
    <citation type="submission" date="2018-07" db="EMBL/GenBank/DDBJ databases">
        <title>Microbacterium endoborsara sp. nov., a novel actinobacterium isolated from Borszczowia aralocaspica.</title>
        <authorList>
            <person name="An D."/>
        </authorList>
    </citation>
    <scope>NUCLEOTIDE SEQUENCE [LARGE SCALE GENOMIC DNA]</scope>
    <source>
        <strain evidence="4 5">C1.15228</strain>
    </source>
</reference>
<accession>A0A367Y7N8</accession>
<dbReference type="Proteomes" id="UP000253508">
    <property type="component" value="Unassembled WGS sequence"/>
</dbReference>
<keyword evidence="1 4" id="KW-0489">Methyltransferase</keyword>
<dbReference type="AlphaFoldDB" id="A0A367Y7N8"/>
<dbReference type="EMBL" id="QORO01000001">
    <property type="protein sequence ID" value="RCK61896.1"/>
    <property type="molecule type" value="Genomic_DNA"/>
</dbReference>
<evidence type="ECO:0000256" key="1">
    <source>
        <dbReference type="ARBA" id="ARBA00022603"/>
    </source>
</evidence>
<dbReference type="Gene3D" id="3.40.50.150">
    <property type="entry name" value="Vaccinia Virus protein VP39"/>
    <property type="match status" value="1"/>
</dbReference>
<organism evidence="4 5">
    <name type="scientific">Microbacterium sorbitolivorans</name>
    <dbReference type="NCBI Taxonomy" id="1867410"/>
    <lineage>
        <taxon>Bacteria</taxon>
        <taxon>Bacillati</taxon>
        <taxon>Actinomycetota</taxon>
        <taxon>Actinomycetes</taxon>
        <taxon>Micrococcales</taxon>
        <taxon>Microbacteriaceae</taxon>
        <taxon>Microbacterium</taxon>
    </lineage>
</organism>
<dbReference type="EC" id="2.1.1.171" evidence="4"/>
<proteinExistence type="predicted"/>
<keyword evidence="2 4" id="KW-0808">Transferase</keyword>
<keyword evidence="5" id="KW-1185">Reference proteome</keyword>
<dbReference type="InterPro" id="IPR004398">
    <property type="entry name" value="RNA_MeTrfase_RsmD"/>
</dbReference>
<dbReference type="NCBIfam" id="TIGR00095">
    <property type="entry name" value="16S rRNA (guanine(966)-N(2))-methyltransferase RsmD"/>
    <property type="match status" value="1"/>
</dbReference>
<dbReference type="PIRSF" id="PIRSF004553">
    <property type="entry name" value="CHP00095"/>
    <property type="match status" value="1"/>
</dbReference>